<proteinExistence type="predicted"/>
<feature type="compositionally biased region" description="Polar residues" evidence="1">
    <location>
        <begin position="161"/>
        <end position="170"/>
    </location>
</feature>
<protein>
    <submittedName>
        <fullName evidence="3">Uncharacterized protein</fullName>
    </submittedName>
</protein>
<evidence type="ECO:0000256" key="2">
    <source>
        <dbReference type="SAM" id="SignalP"/>
    </source>
</evidence>
<dbReference type="STRING" id="1231657.A0A1Y1YU50"/>
<feature type="compositionally biased region" description="Low complexity" evidence="1">
    <location>
        <begin position="218"/>
        <end position="258"/>
    </location>
</feature>
<evidence type="ECO:0000313" key="4">
    <source>
        <dbReference type="Proteomes" id="UP000193144"/>
    </source>
</evidence>
<keyword evidence="4" id="KW-1185">Reference proteome</keyword>
<evidence type="ECO:0000313" key="3">
    <source>
        <dbReference type="EMBL" id="ORY01354.1"/>
    </source>
</evidence>
<keyword evidence="2" id="KW-0732">Signal</keyword>
<organism evidence="3 4">
    <name type="scientific">Clohesyomyces aquaticus</name>
    <dbReference type="NCBI Taxonomy" id="1231657"/>
    <lineage>
        <taxon>Eukaryota</taxon>
        <taxon>Fungi</taxon>
        <taxon>Dikarya</taxon>
        <taxon>Ascomycota</taxon>
        <taxon>Pezizomycotina</taxon>
        <taxon>Dothideomycetes</taxon>
        <taxon>Pleosporomycetidae</taxon>
        <taxon>Pleosporales</taxon>
        <taxon>Lindgomycetaceae</taxon>
        <taxon>Clohesyomyces</taxon>
    </lineage>
</organism>
<name>A0A1Y1YU50_9PLEO</name>
<gene>
    <name evidence="3" type="ORF">BCR34DRAFT_592294</name>
</gene>
<feature type="region of interest" description="Disordered" evidence="1">
    <location>
        <begin position="436"/>
        <end position="488"/>
    </location>
</feature>
<feature type="region of interest" description="Disordered" evidence="1">
    <location>
        <begin position="396"/>
        <end position="415"/>
    </location>
</feature>
<feature type="chain" id="PRO_5012372627" evidence="2">
    <location>
        <begin position="20"/>
        <end position="518"/>
    </location>
</feature>
<feature type="compositionally biased region" description="Low complexity" evidence="1">
    <location>
        <begin position="471"/>
        <end position="485"/>
    </location>
</feature>
<feature type="compositionally biased region" description="Pro residues" evidence="1">
    <location>
        <begin position="124"/>
        <end position="133"/>
    </location>
</feature>
<sequence>MAFISIIWLLAAYSHTTFAGPVPQQYRNLHYPRFANTSSIVPSTLAPSTANLATLLPPSSTGLFLTSSFSSNAPVNAETPEVIVTPIERSFSTSIQAAITFLNPDGQPLETIPEQTFVSTTFIPKPPTTPPPEATSTSSSTSSETLTLTIPVTSRADKSTLADTPSSTKSDPAEHLSGIKGTTTEQRPRFTYQPGFGNGSPSSSQATAAFPPGSTPLSFGPSASSSNTSSSKTLLDGAPNTPSATSTPSGSGVGTPAGQSSSSATGPNPSERSGSESQLPTISSQVGAATSSIALLSTVSDLSSSASQPSFIIVTKTRYTTVFPSSTTAQSQLAGVSPSSVATNQPQPSASGTTVAVSSTSSALLSPKSSTVAGLPTTPLPLPPVVTVTLYTTVPPSPESSMVQSQVPASSAAASTPEAPAASSLVSSLVPSESQLQSTQAATTSANIPLGPPSSATAVPPAITVLPPAPSSQLSETSPSSTSESKLIVTPIPPSQIFTITVTTTEKETVTVTATVKA</sequence>
<dbReference type="EMBL" id="MCFA01000171">
    <property type="protein sequence ID" value="ORY01354.1"/>
    <property type="molecule type" value="Genomic_DNA"/>
</dbReference>
<dbReference type="AlphaFoldDB" id="A0A1Y1YU50"/>
<evidence type="ECO:0000256" key="1">
    <source>
        <dbReference type="SAM" id="MobiDB-lite"/>
    </source>
</evidence>
<feature type="region of interest" description="Disordered" evidence="1">
    <location>
        <begin position="120"/>
        <end position="284"/>
    </location>
</feature>
<accession>A0A1Y1YU50</accession>
<reference evidence="3 4" key="1">
    <citation type="submission" date="2016-07" db="EMBL/GenBank/DDBJ databases">
        <title>Pervasive Adenine N6-methylation of Active Genes in Fungi.</title>
        <authorList>
            <consortium name="DOE Joint Genome Institute"/>
            <person name="Mondo S.J."/>
            <person name="Dannebaum R.O."/>
            <person name="Kuo R.C."/>
            <person name="Labutti K."/>
            <person name="Haridas S."/>
            <person name="Kuo A."/>
            <person name="Salamov A."/>
            <person name="Ahrendt S.R."/>
            <person name="Lipzen A."/>
            <person name="Sullivan W."/>
            <person name="Andreopoulos W.B."/>
            <person name="Clum A."/>
            <person name="Lindquist E."/>
            <person name="Daum C."/>
            <person name="Ramamoorthy G.K."/>
            <person name="Gryganskyi A."/>
            <person name="Culley D."/>
            <person name="Magnuson J.K."/>
            <person name="James T.Y."/>
            <person name="O'Malley M.A."/>
            <person name="Stajich J.E."/>
            <person name="Spatafora J.W."/>
            <person name="Visel A."/>
            <person name="Grigoriev I.V."/>
        </authorList>
    </citation>
    <scope>NUCLEOTIDE SEQUENCE [LARGE SCALE GENOMIC DNA]</scope>
    <source>
        <strain evidence="3 4">CBS 115471</strain>
    </source>
</reference>
<feature type="compositionally biased region" description="Low complexity" evidence="1">
    <location>
        <begin position="134"/>
        <end position="151"/>
    </location>
</feature>
<feature type="compositionally biased region" description="Polar residues" evidence="1">
    <location>
        <begin position="259"/>
        <end position="284"/>
    </location>
</feature>
<comment type="caution">
    <text evidence="3">The sequence shown here is derived from an EMBL/GenBank/DDBJ whole genome shotgun (WGS) entry which is preliminary data.</text>
</comment>
<dbReference type="Proteomes" id="UP000193144">
    <property type="component" value="Unassembled WGS sequence"/>
</dbReference>
<feature type="signal peptide" evidence="2">
    <location>
        <begin position="1"/>
        <end position="19"/>
    </location>
</feature>
<dbReference type="OrthoDB" id="3801082at2759"/>